<accession>A0A6N0HPS8</accession>
<sequence>MMWVSWFQLALVWEIYFGSHTSLRVFLSRNGIHGFEGQTPGVKRYITAIFITNNGIEGRKVSLYKPEAKGKGGDSRIWISGLNKLANPNNLLALIAVKRKLFIMNCPQLKSIGETLSISSKVRLVIE</sequence>
<dbReference type="RefSeq" id="WP_174605744.1">
    <property type="nucleotide sequence ID" value="NZ_CP054490.1"/>
</dbReference>
<dbReference type="AlphaFoldDB" id="A0A6N0HPS8"/>
<gene>
    <name evidence="1" type="ORF">HUE58_04035</name>
</gene>
<dbReference type="KEGG" id="reo:HUE58_04035"/>
<proteinExistence type="predicted"/>
<evidence type="ECO:0000313" key="1">
    <source>
        <dbReference type="EMBL" id="QKQ24307.1"/>
    </source>
</evidence>
<keyword evidence="2" id="KW-1185">Reference proteome</keyword>
<name>A0A6N0HPS8_9GAMM</name>
<protein>
    <submittedName>
        <fullName evidence="1">Uncharacterized protein</fullName>
    </submittedName>
</protein>
<reference evidence="1 2" key="1">
    <citation type="submission" date="2020-05" db="EMBL/GenBank/DDBJ databases">
        <title>Horizontal transmission and recombination maintain forever young bacterial symbiont genomes.</title>
        <authorList>
            <person name="Russell S.L."/>
            <person name="Pepper-Tunick E."/>
            <person name="Svedberg J."/>
            <person name="Byrne A."/>
            <person name="Ruelas Castillo J."/>
            <person name="Vollmers C."/>
            <person name="Beinart R.A."/>
            <person name="Corbett-Detig R."/>
        </authorList>
    </citation>
    <scope>NUCLEOTIDE SEQUENCE [LARGE SCALE GENOMIC DNA]</scope>
    <source>
        <strain evidence="1">JDF_Ridge</strain>
    </source>
</reference>
<evidence type="ECO:0000313" key="2">
    <source>
        <dbReference type="Proteomes" id="UP000509429"/>
    </source>
</evidence>
<dbReference type="Proteomes" id="UP000509429">
    <property type="component" value="Chromosome"/>
</dbReference>
<organism evidence="1 2">
    <name type="scientific">Candidatus Ruthia endofausta</name>
    <dbReference type="NCBI Taxonomy" id="2738852"/>
    <lineage>
        <taxon>Bacteria</taxon>
        <taxon>Pseudomonadati</taxon>
        <taxon>Pseudomonadota</taxon>
        <taxon>Gammaproteobacteria</taxon>
        <taxon>Candidatus Pseudothioglobaceae</taxon>
        <taxon>Candidatus Ruthturnera</taxon>
    </lineage>
</organism>
<dbReference type="EMBL" id="CP054490">
    <property type="protein sequence ID" value="QKQ24307.1"/>
    <property type="molecule type" value="Genomic_DNA"/>
</dbReference>